<dbReference type="EMBL" id="AXCN02002086">
    <property type="status" value="NOT_ANNOTATED_CDS"/>
    <property type="molecule type" value="Genomic_DNA"/>
</dbReference>
<protein>
    <submittedName>
        <fullName evidence="2">Uncharacterized protein</fullName>
    </submittedName>
</protein>
<evidence type="ECO:0000313" key="3">
    <source>
        <dbReference type="Proteomes" id="UP000075886"/>
    </source>
</evidence>
<feature type="transmembrane region" description="Helical" evidence="1">
    <location>
        <begin position="91"/>
        <end position="112"/>
    </location>
</feature>
<name>A0A182QVF4_9DIPT</name>
<keyword evidence="1" id="KW-0472">Membrane</keyword>
<organism evidence="2 3">
    <name type="scientific">Anopheles farauti</name>
    <dbReference type="NCBI Taxonomy" id="69004"/>
    <lineage>
        <taxon>Eukaryota</taxon>
        <taxon>Metazoa</taxon>
        <taxon>Ecdysozoa</taxon>
        <taxon>Arthropoda</taxon>
        <taxon>Hexapoda</taxon>
        <taxon>Insecta</taxon>
        <taxon>Pterygota</taxon>
        <taxon>Neoptera</taxon>
        <taxon>Endopterygota</taxon>
        <taxon>Diptera</taxon>
        <taxon>Nematocera</taxon>
        <taxon>Culicoidea</taxon>
        <taxon>Culicidae</taxon>
        <taxon>Anophelinae</taxon>
        <taxon>Anopheles</taxon>
    </lineage>
</organism>
<keyword evidence="1" id="KW-0812">Transmembrane</keyword>
<proteinExistence type="predicted"/>
<dbReference type="Proteomes" id="UP000075886">
    <property type="component" value="Unassembled WGS sequence"/>
</dbReference>
<reference evidence="3" key="1">
    <citation type="submission" date="2014-01" db="EMBL/GenBank/DDBJ databases">
        <title>The Genome Sequence of Anopheles farauti FAR1 (V2).</title>
        <authorList>
            <consortium name="The Broad Institute Genomics Platform"/>
            <person name="Neafsey D.E."/>
            <person name="Besansky N."/>
            <person name="Howell P."/>
            <person name="Walton C."/>
            <person name="Young S.K."/>
            <person name="Zeng Q."/>
            <person name="Gargeya S."/>
            <person name="Fitzgerald M."/>
            <person name="Haas B."/>
            <person name="Abouelleil A."/>
            <person name="Allen A.W."/>
            <person name="Alvarado L."/>
            <person name="Arachchi H.M."/>
            <person name="Berlin A.M."/>
            <person name="Chapman S.B."/>
            <person name="Gainer-Dewar J."/>
            <person name="Goldberg J."/>
            <person name="Griggs A."/>
            <person name="Gujja S."/>
            <person name="Hansen M."/>
            <person name="Howarth C."/>
            <person name="Imamovic A."/>
            <person name="Ireland A."/>
            <person name="Larimer J."/>
            <person name="McCowan C."/>
            <person name="Murphy C."/>
            <person name="Pearson M."/>
            <person name="Poon T.W."/>
            <person name="Priest M."/>
            <person name="Roberts A."/>
            <person name="Saif S."/>
            <person name="Shea T."/>
            <person name="Sisk P."/>
            <person name="Sykes S."/>
            <person name="Wortman J."/>
            <person name="Nusbaum C."/>
            <person name="Birren B."/>
        </authorList>
    </citation>
    <scope>NUCLEOTIDE SEQUENCE [LARGE SCALE GENOMIC DNA]</scope>
    <source>
        <strain evidence="3">FAR1</strain>
    </source>
</reference>
<evidence type="ECO:0000256" key="1">
    <source>
        <dbReference type="SAM" id="Phobius"/>
    </source>
</evidence>
<evidence type="ECO:0000313" key="2">
    <source>
        <dbReference type="EnsemblMetazoa" id="AFAF017670-PA"/>
    </source>
</evidence>
<accession>A0A182QVF4</accession>
<sequence length="113" mass="12186">MQVPPAGCVLPKYADDTILRGLRLTSRFFERRKGGQQSGTGPRGLCNGRLVRLEFTRELSNRASSDRQLTVCAAESSFSTRKKKNKPHENLGGSAGVGSIDGVLTVVLLAVVQ</sequence>
<dbReference type="VEuPathDB" id="VectorBase:AFAF017670"/>
<dbReference type="EnsemblMetazoa" id="AFAF017670-RA">
    <property type="protein sequence ID" value="AFAF017670-PA"/>
    <property type="gene ID" value="AFAF017670"/>
</dbReference>
<keyword evidence="1" id="KW-1133">Transmembrane helix</keyword>
<dbReference type="AlphaFoldDB" id="A0A182QVF4"/>
<reference evidence="2" key="2">
    <citation type="submission" date="2020-05" db="UniProtKB">
        <authorList>
            <consortium name="EnsemblMetazoa"/>
        </authorList>
    </citation>
    <scope>IDENTIFICATION</scope>
    <source>
        <strain evidence="2">FAR1</strain>
    </source>
</reference>
<keyword evidence="3" id="KW-1185">Reference proteome</keyword>